<dbReference type="EMBL" id="MN098326">
    <property type="protein sequence ID" value="QFG06653.1"/>
    <property type="molecule type" value="Genomic_DNA"/>
</dbReference>
<organism evidence="1 2">
    <name type="scientific">Proteus phage Myduc</name>
    <dbReference type="NCBI Taxonomy" id="2650874"/>
    <lineage>
        <taxon>Viruses</taxon>
        <taxon>Duplodnaviria</taxon>
        <taxon>Heunggongvirae</taxon>
        <taxon>Uroviricota</taxon>
        <taxon>Caudoviricetes</taxon>
        <taxon>Chaseviridae</taxon>
        <taxon>Cleopatravirinae</taxon>
        <taxon>Myducvirus</taxon>
        <taxon>Myducvirus myduc</taxon>
    </lineage>
</organism>
<proteinExistence type="predicted"/>
<gene>
    <name evidence="1" type="ORF">CPT_Myduc_030</name>
</gene>
<sequence length="223" mass="25880">MAFEEERHIALEIIKMWFNEHDAVYLAKEDVVVHWLSFNPDSKRGEWNKLTLRETVRIIRATRSKFTAMKFINPELVLLGAQELGRTYKQGVTSRSVVPEEYFNFNRVGYFTESETLTLCILQTLVGRGMNVETKAFGTLFDHVFKAVNFKVPSRTQRWTLLRAVAEEGGMEIRDRTNRLSVTGVGRFVCLHIVGIDDSIKLSFSDEELEDLTKESVYRYKTR</sequence>
<keyword evidence="2" id="KW-1185">Reference proteome</keyword>
<reference evidence="2" key="1">
    <citation type="submission" date="2019-06" db="EMBL/GenBank/DDBJ databases">
        <title>Complete genome of Proteus mirabilis phage Myduc.</title>
        <authorList>
            <person name="Tran J.S."/>
            <person name="Lessor L."/>
            <person name="O'Leary C."/>
            <person name="Bonasera R.M."/>
            <person name="Liu M."/>
        </authorList>
    </citation>
    <scope>NUCLEOTIDE SEQUENCE [LARGE SCALE GENOMIC DNA]</scope>
</reference>
<accession>A0A5J6T791</accession>
<protein>
    <submittedName>
        <fullName evidence="1">Uncharacterized protein</fullName>
    </submittedName>
</protein>
<dbReference type="Proteomes" id="UP000327513">
    <property type="component" value="Segment"/>
</dbReference>
<evidence type="ECO:0000313" key="2">
    <source>
        <dbReference type="Proteomes" id="UP000327513"/>
    </source>
</evidence>
<evidence type="ECO:0000313" key="1">
    <source>
        <dbReference type="EMBL" id="QFG06653.1"/>
    </source>
</evidence>
<name>A0A5J6T791_9CAUD</name>